<feature type="compositionally biased region" description="Polar residues" evidence="3">
    <location>
        <begin position="502"/>
        <end position="517"/>
    </location>
</feature>
<dbReference type="InterPro" id="IPR000048">
    <property type="entry name" value="IQ_motif_EF-hand-BS"/>
</dbReference>
<keyword evidence="6" id="KW-1185">Reference proteome</keyword>
<dbReference type="AlphaFoldDB" id="A0AA88U6G0"/>
<dbReference type="Pfam" id="PF04548">
    <property type="entry name" value="AIG1"/>
    <property type="match status" value="1"/>
</dbReference>
<gene>
    <name evidence="5" type="ORF">Q8A67_000105</name>
</gene>
<dbReference type="PROSITE" id="PS50096">
    <property type="entry name" value="IQ"/>
    <property type="match status" value="1"/>
</dbReference>
<protein>
    <recommendedName>
        <fullName evidence="4">AIG1-type G domain-containing protein</fullName>
    </recommendedName>
</protein>
<dbReference type="PANTHER" id="PTHR34927:SF1">
    <property type="entry name" value="IQ DOMAIN-CONTAINING PROTEIN K"/>
    <property type="match status" value="1"/>
</dbReference>
<reference evidence="5" key="1">
    <citation type="submission" date="2023-08" db="EMBL/GenBank/DDBJ databases">
        <title>Chromosome-level Genome Assembly of mud carp (Cirrhinus molitorella).</title>
        <authorList>
            <person name="Liu H."/>
        </authorList>
    </citation>
    <scope>NUCLEOTIDE SEQUENCE</scope>
    <source>
        <strain evidence="5">Prfri</strain>
        <tissue evidence="5">Muscle</tissue>
    </source>
</reference>
<proteinExistence type="inferred from homology"/>
<dbReference type="CDD" id="cd22969">
    <property type="entry name" value="DD_IQCK"/>
    <property type="match status" value="1"/>
</dbReference>
<dbReference type="Gene3D" id="1.20.5.190">
    <property type="match status" value="1"/>
</dbReference>
<evidence type="ECO:0000259" key="4">
    <source>
        <dbReference type="PROSITE" id="PS51720"/>
    </source>
</evidence>
<dbReference type="InterPro" id="IPR027417">
    <property type="entry name" value="P-loop_NTPase"/>
</dbReference>
<evidence type="ECO:0000313" key="5">
    <source>
        <dbReference type="EMBL" id="KAK2915731.1"/>
    </source>
</evidence>
<dbReference type="Proteomes" id="UP001187343">
    <property type="component" value="Unassembled WGS sequence"/>
</dbReference>
<dbReference type="InterPro" id="IPR043408">
    <property type="entry name" value="IQCK"/>
</dbReference>
<dbReference type="EMBL" id="JAUYZG010000001">
    <property type="protein sequence ID" value="KAK2915731.1"/>
    <property type="molecule type" value="Genomic_DNA"/>
</dbReference>
<evidence type="ECO:0000256" key="1">
    <source>
        <dbReference type="ARBA" id="ARBA00008535"/>
    </source>
</evidence>
<feature type="region of interest" description="Disordered" evidence="3">
    <location>
        <begin position="488"/>
        <end position="517"/>
    </location>
</feature>
<evidence type="ECO:0000313" key="6">
    <source>
        <dbReference type="Proteomes" id="UP001187343"/>
    </source>
</evidence>
<dbReference type="InterPro" id="IPR006703">
    <property type="entry name" value="G_AIG1"/>
</dbReference>
<accession>A0AA88U6G0</accession>
<name>A0AA88U6G0_9TELE</name>
<comment type="caution">
    <text evidence="5">The sequence shown here is derived from an EMBL/GenBank/DDBJ whole genome shotgun (WGS) entry which is preliminary data.</text>
</comment>
<dbReference type="GO" id="GO:0005525">
    <property type="term" value="F:GTP binding"/>
    <property type="evidence" value="ECO:0007669"/>
    <property type="project" value="InterPro"/>
</dbReference>
<feature type="domain" description="AIG1-type G" evidence="4">
    <location>
        <begin position="2"/>
        <end position="192"/>
    </location>
</feature>
<dbReference type="Pfam" id="PF00612">
    <property type="entry name" value="IQ"/>
    <property type="match status" value="1"/>
</dbReference>
<evidence type="ECO:0000256" key="3">
    <source>
        <dbReference type="SAM" id="MobiDB-lite"/>
    </source>
</evidence>
<dbReference type="PROSITE" id="PS51720">
    <property type="entry name" value="G_AIG1"/>
    <property type="match status" value="1"/>
</dbReference>
<dbReference type="Gene3D" id="3.40.50.300">
    <property type="entry name" value="P-loop containing nucleotide triphosphate hydrolases"/>
    <property type="match status" value="1"/>
</dbReference>
<comment type="similarity">
    <text evidence="1">Belongs to the TRAFAC class TrmE-Era-EngA-EngB-Septin-like GTPase superfamily. AIG1/Toc34/Toc159-like paraseptin GTPase family. IAN subfamily.</text>
</comment>
<evidence type="ECO:0000256" key="2">
    <source>
        <dbReference type="ARBA" id="ARBA00022741"/>
    </source>
</evidence>
<keyword evidence="2" id="KW-0547">Nucleotide-binding</keyword>
<dbReference type="PANTHER" id="PTHR34927">
    <property type="entry name" value="IQ DOMAIN-CONTAINING PROTEIN K"/>
    <property type="match status" value="1"/>
</dbReference>
<sequence>MDHSLTIVLFGNSAAAQFQHDNILLGEIQPNIENVETSTIVPLQMKISGCHVSVISLIGLHETAIDPHPLICQLLNENEIIAFIFVVQLGKLTDADKMGIEWLQRVFGDRVLQFVMILFTYESEEESDSIIDDLKKNSGLDRLIEKCGGRYYTCSKNMNKQSEMRELMNRIKHLFIDNKQQRYTSEMYNESRERKDLQNNQPTITGKSMEYTTKKETGERPEAKVDKHSEDGMLGLMAEVVMVVHWLLQHLEEHSVRTALAFSENSERTVEMRQEVSGRERGGVGLGKFHKAGFDLGTPEHQQFIIILRLSKCYLEENVFPVLLPGLEALLAEAQKQRCMERKKTKFNGCDFLTEWLYNKNPRWTERTPVNFHTIPFVKNWLLKHPRPLLPASLLLTDEQAAVLIQAFWRGYKVRVRPDVQELRQWQRELREENGDINKTVQDFWARQENRVWSELVELVDSADQHVEAGVSIEVVPPTPQSRVLYTPAPQSTSERKELLTPSFSSQLTTSPHHVNN</sequence>
<dbReference type="CDD" id="cd23767">
    <property type="entry name" value="IQCD"/>
    <property type="match status" value="1"/>
</dbReference>
<organism evidence="5 6">
    <name type="scientific">Cirrhinus molitorella</name>
    <name type="common">mud carp</name>
    <dbReference type="NCBI Taxonomy" id="172907"/>
    <lineage>
        <taxon>Eukaryota</taxon>
        <taxon>Metazoa</taxon>
        <taxon>Chordata</taxon>
        <taxon>Craniata</taxon>
        <taxon>Vertebrata</taxon>
        <taxon>Euteleostomi</taxon>
        <taxon>Actinopterygii</taxon>
        <taxon>Neopterygii</taxon>
        <taxon>Teleostei</taxon>
        <taxon>Ostariophysi</taxon>
        <taxon>Cypriniformes</taxon>
        <taxon>Cyprinidae</taxon>
        <taxon>Labeoninae</taxon>
        <taxon>Labeonini</taxon>
        <taxon>Cirrhinus</taxon>
    </lineage>
</organism>